<feature type="non-terminal residue" evidence="1">
    <location>
        <position position="71"/>
    </location>
</feature>
<comment type="caution">
    <text evidence="1">The sequence shown here is derived from an EMBL/GenBank/DDBJ whole genome shotgun (WGS) entry which is preliminary data.</text>
</comment>
<name>A0ACA9SRR0_9GLOM</name>
<sequence>FPTNEGIALAKRLINKVGGATSIIYTPITWKKLIKQFMYIEKNEATNKNNTNLHSHENESASILKRAADYG</sequence>
<keyword evidence="2" id="KW-1185">Reference proteome</keyword>
<accession>A0ACA9SRR0</accession>
<evidence type="ECO:0000313" key="1">
    <source>
        <dbReference type="EMBL" id="CAG8847268.1"/>
    </source>
</evidence>
<evidence type="ECO:0000313" key="2">
    <source>
        <dbReference type="Proteomes" id="UP000789920"/>
    </source>
</evidence>
<dbReference type="EMBL" id="CAJVQC010155095">
    <property type="protein sequence ID" value="CAG8847268.1"/>
    <property type="molecule type" value="Genomic_DNA"/>
</dbReference>
<organism evidence="1 2">
    <name type="scientific">Racocetra persica</name>
    <dbReference type="NCBI Taxonomy" id="160502"/>
    <lineage>
        <taxon>Eukaryota</taxon>
        <taxon>Fungi</taxon>
        <taxon>Fungi incertae sedis</taxon>
        <taxon>Mucoromycota</taxon>
        <taxon>Glomeromycotina</taxon>
        <taxon>Glomeromycetes</taxon>
        <taxon>Diversisporales</taxon>
        <taxon>Gigasporaceae</taxon>
        <taxon>Racocetra</taxon>
    </lineage>
</organism>
<proteinExistence type="predicted"/>
<feature type="non-terminal residue" evidence="1">
    <location>
        <position position="1"/>
    </location>
</feature>
<protein>
    <submittedName>
        <fullName evidence="1">24595_t:CDS:1</fullName>
    </submittedName>
</protein>
<dbReference type="Proteomes" id="UP000789920">
    <property type="component" value="Unassembled WGS sequence"/>
</dbReference>
<reference evidence="1" key="1">
    <citation type="submission" date="2021-06" db="EMBL/GenBank/DDBJ databases">
        <authorList>
            <person name="Kallberg Y."/>
            <person name="Tangrot J."/>
            <person name="Rosling A."/>
        </authorList>
    </citation>
    <scope>NUCLEOTIDE SEQUENCE</scope>
    <source>
        <strain evidence="1">MA461A</strain>
    </source>
</reference>
<gene>
    <name evidence="1" type="ORF">RPERSI_LOCUS34552</name>
</gene>